<dbReference type="InterPro" id="IPR017452">
    <property type="entry name" value="GPCR_Rhodpsn_7TM"/>
</dbReference>
<dbReference type="PANTHER" id="PTHR24235">
    <property type="entry name" value="NEUROPEPTIDE Y RECEPTOR"/>
    <property type="match status" value="1"/>
</dbReference>
<dbReference type="PRINTS" id="PR01012">
    <property type="entry name" value="NRPEPTIDEYR"/>
</dbReference>
<keyword evidence="4 10" id="KW-1133">Transmembrane helix</keyword>
<evidence type="ECO:0000256" key="4">
    <source>
        <dbReference type="ARBA" id="ARBA00022989"/>
    </source>
</evidence>
<comment type="caution">
    <text evidence="12">The sequence shown here is derived from an EMBL/GenBank/DDBJ whole genome shotgun (WGS) entry which is preliminary data.</text>
</comment>
<dbReference type="InterPro" id="IPR000611">
    <property type="entry name" value="NPY_rcpt"/>
</dbReference>
<keyword evidence="8 9" id="KW-0807">Transducer</keyword>
<reference evidence="12 13" key="1">
    <citation type="submission" date="2024-01" db="EMBL/GenBank/DDBJ databases">
        <title>The genome of the rayed Mediterranean limpet Patella caerulea (Linnaeus, 1758).</title>
        <authorList>
            <person name="Anh-Thu Weber A."/>
            <person name="Halstead-Nussloch G."/>
        </authorList>
    </citation>
    <scope>NUCLEOTIDE SEQUENCE [LARGE SCALE GENOMIC DNA]</scope>
    <source>
        <strain evidence="12">AATW-2023a</strain>
        <tissue evidence="12">Whole specimen</tissue>
    </source>
</reference>
<proteinExistence type="inferred from homology"/>
<feature type="transmembrane region" description="Helical" evidence="10">
    <location>
        <begin position="269"/>
        <end position="288"/>
    </location>
</feature>
<dbReference type="PROSITE" id="PS00237">
    <property type="entry name" value="G_PROTEIN_RECEP_F1_1"/>
    <property type="match status" value="1"/>
</dbReference>
<comment type="similarity">
    <text evidence="2 9">Belongs to the G-protein coupled receptor 1 family.</text>
</comment>
<feature type="transmembrane region" description="Helical" evidence="10">
    <location>
        <begin position="216"/>
        <end position="237"/>
    </location>
</feature>
<dbReference type="SMART" id="SM01381">
    <property type="entry name" value="7TM_GPCR_Srsx"/>
    <property type="match status" value="1"/>
</dbReference>
<dbReference type="GO" id="GO:0004983">
    <property type="term" value="F:neuropeptide Y receptor activity"/>
    <property type="evidence" value="ECO:0007669"/>
    <property type="project" value="InterPro"/>
</dbReference>
<evidence type="ECO:0000313" key="12">
    <source>
        <dbReference type="EMBL" id="KAK6186572.1"/>
    </source>
</evidence>
<keyword evidence="6 10" id="KW-0472">Membrane</keyword>
<organism evidence="12 13">
    <name type="scientific">Patella caerulea</name>
    <name type="common">Rayed Mediterranean limpet</name>
    <dbReference type="NCBI Taxonomy" id="87958"/>
    <lineage>
        <taxon>Eukaryota</taxon>
        <taxon>Metazoa</taxon>
        <taxon>Spiralia</taxon>
        <taxon>Lophotrochozoa</taxon>
        <taxon>Mollusca</taxon>
        <taxon>Gastropoda</taxon>
        <taxon>Patellogastropoda</taxon>
        <taxon>Patelloidea</taxon>
        <taxon>Patellidae</taxon>
        <taxon>Patella</taxon>
    </lineage>
</organism>
<feature type="transmembrane region" description="Helical" evidence="10">
    <location>
        <begin position="90"/>
        <end position="108"/>
    </location>
</feature>
<evidence type="ECO:0000256" key="10">
    <source>
        <dbReference type="SAM" id="Phobius"/>
    </source>
</evidence>
<comment type="subcellular location">
    <subcellularLocation>
        <location evidence="1">Membrane</location>
        <topology evidence="1">Multi-pass membrane protein</topology>
    </subcellularLocation>
</comment>
<sequence length="453" mass="52143">MVSLERFQELLYGSASNLTEQNDYLRTLIINQTNKTFNFDSEIYQRHTTAETVLLITAYSLLGIVSILGNLLVCYVIFKNKRLYTPTNFFLANLAISDLLVTLLNVPFNIARNLLDEWPFGDFLCHLVNFSLILSVYVSTYTLTVIALDRHRVVVKPFTSRLSKTSSLLILLGIWLFAICLALPYGIYNTVEDVTFFVATVRRCRSRYPSVTYEQYLTILTIILQYCGPLTIIGIAYGRIVHTLWVRTHVGAVTECQQISQAKAKRKSIKLLITVVIVFAICWLPLNLYHVLTDFHPNVQVFHYNSRVFFACHWIAISSTCYNPFVYCWLNDSFRQEVVSRFRWCLHRFFRFYPFADLELFLMRCNCRKRYRQESMRSTTRSSLGSSGREVNIVKRDTGASNSTDREEAIQVFTNGVAPNSHGPFENEEMQDMLPSGVLVIQALISRDGSDDI</sequence>
<evidence type="ECO:0000256" key="6">
    <source>
        <dbReference type="ARBA" id="ARBA00023136"/>
    </source>
</evidence>
<dbReference type="EMBL" id="JAZGQO010000006">
    <property type="protein sequence ID" value="KAK6186572.1"/>
    <property type="molecule type" value="Genomic_DNA"/>
</dbReference>
<evidence type="ECO:0000256" key="9">
    <source>
        <dbReference type="RuleBase" id="RU000688"/>
    </source>
</evidence>
<evidence type="ECO:0000256" key="2">
    <source>
        <dbReference type="ARBA" id="ARBA00010663"/>
    </source>
</evidence>
<dbReference type="PRINTS" id="PR00237">
    <property type="entry name" value="GPCRRHODOPSN"/>
</dbReference>
<feature type="transmembrane region" description="Helical" evidence="10">
    <location>
        <begin position="53"/>
        <end position="78"/>
    </location>
</feature>
<protein>
    <recommendedName>
        <fullName evidence="11">G-protein coupled receptors family 1 profile domain-containing protein</fullName>
    </recommendedName>
</protein>
<dbReference type="SUPFAM" id="SSF81321">
    <property type="entry name" value="Family A G protein-coupled receptor-like"/>
    <property type="match status" value="1"/>
</dbReference>
<feature type="transmembrane region" description="Helical" evidence="10">
    <location>
        <begin position="168"/>
        <end position="188"/>
    </location>
</feature>
<evidence type="ECO:0000256" key="5">
    <source>
        <dbReference type="ARBA" id="ARBA00023040"/>
    </source>
</evidence>
<keyword evidence="5 9" id="KW-0297">G-protein coupled receptor</keyword>
<gene>
    <name evidence="12" type="ORF">SNE40_008586</name>
</gene>
<dbReference type="GO" id="GO:0016020">
    <property type="term" value="C:membrane"/>
    <property type="evidence" value="ECO:0007669"/>
    <property type="project" value="UniProtKB-SubCell"/>
</dbReference>
<keyword evidence="3 9" id="KW-0812">Transmembrane</keyword>
<dbReference type="PROSITE" id="PS50262">
    <property type="entry name" value="G_PROTEIN_RECEP_F1_2"/>
    <property type="match status" value="1"/>
</dbReference>
<keyword evidence="13" id="KW-1185">Reference proteome</keyword>
<evidence type="ECO:0000313" key="13">
    <source>
        <dbReference type="Proteomes" id="UP001347796"/>
    </source>
</evidence>
<evidence type="ECO:0000256" key="1">
    <source>
        <dbReference type="ARBA" id="ARBA00004141"/>
    </source>
</evidence>
<accession>A0AAN8JVU0</accession>
<evidence type="ECO:0000256" key="8">
    <source>
        <dbReference type="ARBA" id="ARBA00023224"/>
    </source>
</evidence>
<dbReference type="Pfam" id="PF00001">
    <property type="entry name" value="7tm_1"/>
    <property type="match status" value="1"/>
</dbReference>
<keyword evidence="7 9" id="KW-0675">Receptor</keyword>
<evidence type="ECO:0000256" key="3">
    <source>
        <dbReference type="ARBA" id="ARBA00022692"/>
    </source>
</evidence>
<dbReference type="Proteomes" id="UP001347796">
    <property type="component" value="Unassembled WGS sequence"/>
</dbReference>
<dbReference type="InterPro" id="IPR000276">
    <property type="entry name" value="GPCR_Rhodpsn"/>
</dbReference>
<dbReference type="PANTHER" id="PTHR24235:SF29">
    <property type="entry name" value="GH23382P"/>
    <property type="match status" value="1"/>
</dbReference>
<feature type="transmembrane region" description="Helical" evidence="10">
    <location>
        <begin position="308"/>
        <end position="330"/>
    </location>
</feature>
<feature type="domain" description="G-protein coupled receptors family 1 profile" evidence="11">
    <location>
        <begin position="69"/>
        <end position="327"/>
    </location>
</feature>
<evidence type="ECO:0000259" key="11">
    <source>
        <dbReference type="PROSITE" id="PS50262"/>
    </source>
</evidence>
<evidence type="ECO:0000256" key="7">
    <source>
        <dbReference type="ARBA" id="ARBA00023170"/>
    </source>
</evidence>
<dbReference type="AlphaFoldDB" id="A0AAN8JVU0"/>
<name>A0AAN8JVU0_PATCE</name>
<dbReference type="Gene3D" id="1.20.1070.10">
    <property type="entry name" value="Rhodopsin 7-helix transmembrane proteins"/>
    <property type="match status" value="1"/>
</dbReference>
<feature type="transmembrane region" description="Helical" evidence="10">
    <location>
        <begin position="128"/>
        <end position="148"/>
    </location>
</feature>